<dbReference type="EMBL" id="CAJOBC010000787">
    <property type="protein sequence ID" value="CAF3625958.1"/>
    <property type="molecule type" value="Genomic_DNA"/>
</dbReference>
<name>A0A813VHZ3_9BILA</name>
<evidence type="ECO:0008006" key="5">
    <source>
        <dbReference type="Google" id="ProtNLM"/>
    </source>
</evidence>
<dbReference type="Proteomes" id="UP000663829">
    <property type="component" value="Unassembled WGS sequence"/>
</dbReference>
<proteinExistence type="predicted"/>
<keyword evidence="1" id="KW-1133">Transmembrane helix</keyword>
<accession>A0A813VHZ3</accession>
<dbReference type="OrthoDB" id="331948at2759"/>
<dbReference type="Proteomes" id="UP000681722">
    <property type="component" value="Unassembled WGS sequence"/>
</dbReference>
<sequence>MLPSNSLWSPPQIVTENGVTVKDVVPRSIWDGSHLDDDDCICGCECCKCNCCASCTDWFVRDPFGIACGITTWLLFLFGEFVVVFVILPTYSGPMRWGNIILFHFLALFAVMSHLRAMFSDPGTVTLNNATKENLLKYARGTVLHRCPMCVQRMDHHLYTFLISLHAIILIIYHLYTCVSSDWTACKYWSPPATIIFIIFLAFEGLSFGIFTMIMFCSQVWSIYTDVTAIESLKKEYTGKRQSFISALKIVFGTQFGIHWLNPFFPPTHHLIINNEECVLIDV</sequence>
<dbReference type="EMBL" id="CAJNOQ010000788">
    <property type="protein sequence ID" value="CAF0838785.1"/>
    <property type="molecule type" value="Genomic_DNA"/>
</dbReference>
<feature type="transmembrane region" description="Helical" evidence="1">
    <location>
        <begin position="158"/>
        <end position="176"/>
    </location>
</feature>
<reference evidence="2" key="1">
    <citation type="submission" date="2021-02" db="EMBL/GenBank/DDBJ databases">
        <authorList>
            <person name="Nowell W R."/>
        </authorList>
    </citation>
    <scope>NUCLEOTIDE SEQUENCE</scope>
</reference>
<evidence type="ECO:0000256" key="1">
    <source>
        <dbReference type="SAM" id="Phobius"/>
    </source>
</evidence>
<dbReference type="AlphaFoldDB" id="A0A813VHZ3"/>
<gene>
    <name evidence="2" type="ORF">GPM918_LOCUS5450</name>
    <name evidence="3" type="ORF">SRO942_LOCUS5444</name>
</gene>
<feature type="transmembrane region" description="Helical" evidence="1">
    <location>
        <begin position="188"/>
        <end position="216"/>
    </location>
</feature>
<comment type="caution">
    <text evidence="2">The sequence shown here is derived from an EMBL/GenBank/DDBJ whole genome shotgun (WGS) entry which is preliminary data.</text>
</comment>
<protein>
    <recommendedName>
        <fullName evidence="5">Palmitoyltransferase</fullName>
    </recommendedName>
</protein>
<keyword evidence="4" id="KW-1185">Reference proteome</keyword>
<feature type="transmembrane region" description="Helical" evidence="1">
    <location>
        <begin position="64"/>
        <end position="88"/>
    </location>
</feature>
<evidence type="ECO:0000313" key="4">
    <source>
        <dbReference type="Proteomes" id="UP000663829"/>
    </source>
</evidence>
<evidence type="ECO:0000313" key="2">
    <source>
        <dbReference type="EMBL" id="CAF0838785.1"/>
    </source>
</evidence>
<keyword evidence="1" id="KW-0472">Membrane</keyword>
<feature type="transmembrane region" description="Helical" evidence="1">
    <location>
        <begin position="100"/>
        <end position="119"/>
    </location>
</feature>
<organism evidence="2 4">
    <name type="scientific">Didymodactylos carnosus</name>
    <dbReference type="NCBI Taxonomy" id="1234261"/>
    <lineage>
        <taxon>Eukaryota</taxon>
        <taxon>Metazoa</taxon>
        <taxon>Spiralia</taxon>
        <taxon>Gnathifera</taxon>
        <taxon>Rotifera</taxon>
        <taxon>Eurotatoria</taxon>
        <taxon>Bdelloidea</taxon>
        <taxon>Philodinida</taxon>
        <taxon>Philodinidae</taxon>
        <taxon>Didymodactylos</taxon>
    </lineage>
</organism>
<keyword evidence="1" id="KW-0812">Transmembrane</keyword>
<evidence type="ECO:0000313" key="3">
    <source>
        <dbReference type="EMBL" id="CAF3625958.1"/>
    </source>
</evidence>